<dbReference type="EMBL" id="JAOQKC010000020">
    <property type="protein sequence ID" value="MCU6697844.1"/>
    <property type="molecule type" value="Genomic_DNA"/>
</dbReference>
<protein>
    <submittedName>
        <fullName evidence="2">Uncharacterized protein</fullName>
    </submittedName>
</protein>
<dbReference type="RefSeq" id="WP_158364597.1">
    <property type="nucleotide sequence ID" value="NZ_JAOQKC010000020.1"/>
</dbReference>
<evidence type="ECO:0000256" key="1">
    <source>
        <dbReference type="SAM" id="MobiDB-lite"/>
    </source>
</evidence>
<name>A0ABT2RZS7_9FIRM</name>
<sequence length="156" mass="17697">MFGLLFELIIFIVIIRAFRDSRKNRQRRQQGSQGSTPPPVLNRPTATPYKPSVPNKPASKKQKTGWTPKPEKTKTAVPNRPNPDKALSSAETPTRSFIEPTKRYRAPHNAGERYEEWMSVPEGKRVCRCGYCAADNLIPKGADPGNYTCYFCREEL</sequence>
<evidence type="ECO:0000313" key="2">
    <source>
        <dbReference type="EMBL" id="MCU6697844.1"/>
    </source>
</evidence>
<gene>
    <name evidence="2" type="ORF">OCV63_13210</name>
</gene>
<accession>A0ABT2RZS7</accession>
<organism evidence="2 3">
    <name type="scientific">Laedolimicola ammoniilytica</name>
    <dbReference type="NCBI Taxonomy" id="2981771"/>
    <lineage>
        <taxon>Bacteria</taxon>
        <taxon>Bacillati</taxon>
        <taxon>Bacillota</taxon>
        <taxon>Clostridia</taxon>
        <taxon>Lachnospirales</taxon>
        <taxon>Lachnospiraceae</taxon>
        <taxon>Laedolimicola</taxon>
    </lineage>
</organism>
<feature type="region of interest" description="Disordered" evidence="1">
    <location>
        <begin position="24"/>
        <end position="102"/>
    </location>
</feature>
<evidence type="ECO:0000313" key="3">
    <source>
        <dbReference type="Proteomes" id="UP001652461"/>
    </source>
</evidence>
<dbReference type="Proteomes" id="UP001652461">
    <property type="component" value="Unassembled WGS sequence"/>
</dbReference>
<comment type="caution">
    <text evidence="2">The sequence shown here is derived from an EMBL/GenBank/DDBJ whole genome shotgun (WGS) entry which is preliminary data.</text>
</comment>
<reference evidence="2 3" key="1">
    <citation type="journal article" date="2021" name="ISME Commun">
        <title>Automated analysis of genomic sequences facilitates high-throughput and comprehensive description of bacteria.</title>
        <authorList>
            <person name="Hitch T.C.A."/>
        </authorList>
    </citation>
    <scope>NUCLEOTIDE SEQUENCE [LARGE SCALE GENOMIC DNA]</scope>
    <source>
        <strain evidence="2 3">Sanger_04</strain>
    </source>
</reference>
<keyword evidence="3" id="KW-1185">Reference proteome</keyword>
<proteinExistence type="predicted"/>